<keyword evidence="5 11" id="KW-0285">Flavoprotein</keyword>
<evidence type="ECO:0000259" key="12">
    <source>
        <dbReference type="Pfam" id="PF00890"/>
    </source>
</evidence>
<keyword evidence="8 11" id="KW-0560">Oxidoreductase</keyword>
<evidence type="ECO:0000256" key="7">
    <source>
        <dbReference type="ARBA" id="ARBA00022827"/>
    </source>
</evidence>
<organism evidence="14 15">
    <name type="scientific">Hydrogenobacter thermophilus (strain DSM 6534 / IAM 12695 / TK-6)</name>
    <dbReference type="NCBI Taxonomy" id="608538"/>
    <lineage>
        <taxon>Bacteria</taxon>
        <taxon>Pseudomonadati</taxon>
        <taxon>Aquificota</taxon>
        <taxon>Aquificia</taxon>
        <taxon>Aquificales</taxon>
        <taxon>Aquificaceae</taxon>
        <taxon>Hydrogenobacter</taxon>
    </lineage>
</organism>
<dbReference type="InterPro" id="IPR015939">
    <property type="entry name" value="Fum_Rdtase/Succ_DH_flav-like_C"/>
</dbReference>
<feature type="domain" description="Fumarate reductase/succinate dehydrogenase flavoprotein-like C-terminal" evidence="13">
    <location>
        <begin position="415"/>
        <end position="492"/>
    </location>
</feature>
<evidence type="ECO:0000256" key="3">
    <source>
        <dbReference type="ARBA" id="ARBA00008562"/>
    </source>
</evidence>
<evidence type="ECO:0000256" key="6">
    <source>
        <dbReference type="ARBA" id="ARBA00022642"/>
    </source>
</evidence>
<dbReference type="AlphaFoldDB" id="D3DG37"/>
<evidence type="ECO:0000256" key="10">
    <source>
        <dbReference type="NCBIfam" id="TIGR00551"/>
    </source>
</evidence>
<comment type="similarity">
    <text evidence="3 11">Belongs to the FAD-dependent oxidoreductase 2 family. NadB subfamily.</text>
</comment>
<dbReference type="UniPathway" id="UPA00253">
    <property type="reaction ID" value="UER00326"/>
</dbReference>
<protein>
    <recommendedName>
        <fullName evidence="4 10">L-aspartate oxidase</fullName>
        <ecNumber evidence="4 10">1.4.3.16</ecNumber>
    </recommendedName>
</protein>
<feature type="domain" description="FAD-dependent oxidoreductase 2 FAD-binding" evidence="12">
    <location>
        <begin position="18"/>
        <end position="371"/>
    </location>
</feature>
<dbReference type="InterPro" id="IPR037099">
    <property type="entry name" value="Fum_R/Succ_DH_flav-like_C_sf"/>
</dbReference>
<name>D3DG37_HYDTT</name>
<evidence type="ECO:0000256" key="4">
    <source>
        <dbReference type="ARBA" id="ARBA00012173"/>
    </source>
</evidence>
<dbReference type="OrthoDB" id="9806724at2"/>
<dbReference type="eggNOG" id="COG0029">
    <property type="taxonomic scope" value="Bacteria"/>
</dbReference>
<sequence length="509" mass="57301">MRFFLNFDTSKLSEEKVDVLVCGSGIAGLTTAITLRELGLKPVILTRGMGNTYYSQGGIACAVHPQDSPLLHFIDTYKAGRGLCHEMALRVLVDEGIQCISHLERWGVKFDTKDGLYETTLEGGHSFPRVLKVKDYTGRAIYQALLKKAQSLEIPIITGELQEILAYDGVKGVLYYDGSLKFLRVKALVLATGGAASIFLHTSNPVKVRGDAIGIALRCAVDIKNPEFVQFHPTVVEGTNLLISEAVRGEGALLVDDKGERFVNELEPRDTVARAIYNKLKEGKRVFLDMRPIKGGEKYLQERFPTIVEFLEKMGLDPRRDLIPVVPAAHYFIGGMEVDLYGRTQIFGLYAVGECACSGVHGANRLASNSLLEGVVFGHRVAHRIYHDIKYFSFSASHFKSEREAFLKPPYSFDHLRKLMWDACGLEREEGELLQAIEILKSWLKDMEKWEDTIQNRELLDITLVALSTLKASLSRRESRGVHYRRDYPYEREELRRDSLVKLEELLGL</sequence>
<dbReference type="SUPFAM" id="SSF51905">
    <property type="entry name" value="FAD/NAD(P)-binding domain"/>
    <property type="match status" value="1"/>
</dbReference>
<comment type="cofactor">
    <cofactor evidence="1 11">
        <name>FAD</name>
        <dbReference type="ChEBI" id="CHEBI:57692"/>
    </cofactor>
</comment>
<dbReference type="RefSeq" id="WP_012962972.1">
    <property type="nucleotide sequence ID" value="NC_013799.1"/>
</dbReference>
<dbReference type="Pfam" id="PF00890">
    <property type="entry name" value="FAD_binding_2"/>
    <property type="match status" value="1"/>
</dbReference>
<dbReference type="STRING" id="608538.HTH_0323"/>
<dbReference type="SUPFAM" id="SSF56425">
    <property type="entry name" value="Succinate dehydrogenase/fumarate reductase flavoprotein, catalytic domain"/>
    <property type="match status" value="1"/>
</dbReference>
<keyword evidence="6 11" id="KW-0662">Pyridine nucleotide biosynthesis</keyword>
<evidence type="ECO:0000313" key="14">
    <source>
        <dbReference type="EMBL" id="BAI68789.1"/>
    </source>
</evidence>
<dbReference type="SUPFAM" id="SSF46977">
    <property type="entry name" value="Succinate dehydrogenase/fumarate reductase flavoprotein C-terminal domain"/>
    <property type="match status" value="1"/>
</dbReference>
<dbReference type="KEGG" id="hth:HTH_0323"/>
<dbReference type="GO" id="GO:0005737">
    <property type="term" value="C:cytoplasm"/>
    <property type="evidence" value="ECO:0007669"/>
    <property type="project" value="UniProtKB-SubCell"/>
</dbReference>
<dbReference type="InterPro" id="IPR027477">
    <property type="entry name" value="Succ_DH/fumarate_Rdtase_cat_sf"/>
</dbReference>
<dbReference type="InterPro" id="IPR003953">
    <property type="entry name" value="FAD-dep_OxRdtase_2_FAD-bd"/>
</dbReference>
<gene>
    <name evidence="14" type="ordered locus">HTH_0323</name>
</gene>
<dbReference type="InterPro" id="IPR005288">
    <property type="entry name" value="NadB"/>
</dbReference>
<accession>D3DG37</accession>
<dbReference type="Pfam" id="PF02910">
    <property type="entry name" value="Succ_DH_flav_C"/>
    <property type="match status" value="1"/>
</dbReference>
<dbReference type="Gene3D" id="1.20.58.100">
    <property type="entry name" value="Fumarate reductase/succinate dehydrogenase flavoprotein-like, C-terminal domain"/>
    <property type="match status" value="1"/>
</dbReference>
<dbReference type="EMBL" id="AP011112">
    <property type="protein sequence ID" value="BAI68789.1"/>
    <property type="molecule type" value="Genomic_DNA"/>
</dbReference>
<keyword evidence="15" id="KW-1185">Reference proteome</keyword>
<dbReference type="PRINTS" id="PR00368">
    <property type="entry name" value="FADPNR"/>
</dbReference>
<dbReference type="GO" id="GO:0008734">
    <property type="term" value="F:L-aspartate oxidase activity"/>
    <property type="evidence" value="ECO:0007669"/>
    <property type="project" value="UniProtKB-UniRule"/>
</dbReference>
<evidence type="ECO:0000256" key="5">
    <source>
        <dbReference type="ARBA" id="ARBA00022630"/>
    </source>
</evidence>
<evidence type="ECO:0000256" key="2">
    <source>
        <dbReference type="ARBA" id="ARBA00004950"/>
    </source>
</evidence>
<keyword evidence="7 11" id="KW-0274">FAD</keyword>
<evidence type="ECO:0000256" key="9">
    <source>
        <dbReference type="ARBA" id="ARBA00048305"/>
    </source>
</evidence>
<reference evidence="14 15" key="1">
    <citation type="journal article" date="2010" name="J. Bacteriol.">
        <title>Complete genome sequence of the thermophilic, obligately chemolithoautotrophic hydrogen-oxidizing bacterium Hydrogenobacter thermophilus TK-6.</title>
        <authorList>
            <person name="Arai H."/>
            <person name="Kanbe H."/>
            <person name="Ishii M."/>
            <person name="Igarashi Y."/>
        </authorList>
    </citation>
    <scope>NUCLEOTIDE SEQUENCE [LARGE SCALE GENOMIC DNA]</scope>
    <source>
        <strain evidence="15">DSM 6534 / IAM 12695 / TK-6 [Tokyo]</strain>
    </source>
</reference>
<evidence type="ECO:0000256" key="1">
    <source>
        <dbReference type="ARBA" id="ARBA00001974"/>
    </source>
</evidence>
<dbReference type="InterPro" id="IPR036188">
    <property type="entry name" value="FAD/NAD-bd_sf"/>
</dbReference>
<dbReference type="PANTHER" id="PTHR42716:SF2">
    <property type="entry name" value="L-ASPARTATE OXIDASE, CHLOROPLASTIC"/>
    <property type="match status" value="1"/>
</dbReference>
<dbReference type="PANTHER" id="PTHR42716">
    <property type="entry name" value="L-ASPARTATE OXIDASE"/>
    <property type="match status" value="1"/>
</dbReference>
<comment type="function">
    <text evidence="11">Catalyzes the oxidation of L-aspartate to iminoaspartate.</text>
</comment>
<dbReference type="KEGG" id="hte:Hydth_0321"/>
<dbReference type="GO" id="GO:0034628">
    <property type="term" value="P:'de novo' NAD+ biosynthetic process from L-aspartate"/>
    <property type="evidence" value="ECO:0007669"/>
    <property type="project" value="TreeGrafter"/>
</dbReference>
<dbReference type="PATRIC" id="fig|608538.5.peg.323"/>
<comment type="catalytic activity">
    <reaction evidence="9">
        <text>L-aspartate + O2 = iminosuccinate + H2O2</text>
        <dbReference type="Rhea" id="RHEA:25876"/>
        <dbReference type="ChEBI" id="CHEBI:15379"/>
        <dbReference type="ChEBI" id="CHEBI:16240"/>
        <dbReference type="ChEBI" id="CHEBI:29991"/>
        <dbReference type="ChEBI" id="CHEBI:77875"/>
        <dbReference type="EC" id="1.4.3.16"/>
    </reaction>
    <physiologicalReaction direction="left-to-right" evidence="9">
        <dbReference type="Rhea" id="RHEA:25877"/>
    </physiologicalReaction>
</comment>
<comment type="subcellular location">
    <subcellularLocation>
        <location evidence="11">Cytoplasm</location>
    </subcellularLocation>
</comment>
<dbReference type="Gene3D" id="3.50.50.60">
    <property type="entry name" value="FAD/NAD(P)-binding domain"/>
    <property type="match status" value="1"/>
</dbReference>
<comment type="pathway">
    <text evidence="2 11">Cofactor biosynthesis; NAD(+) biosynthesis; iminoaspartate from L-aspartate (oxidase route): step 1/1.</text>
</comment>
<dbReference type="EC" id="1.4.3.16" evidence="4 10"/>
<evidence type="ECO:0000313" key="15">
    <source>
        <dbReference type="Proteomes" id="UP000002574"/>
    </source>
</evidence>
<dbReference type="Gene3D" id="3.90.700.10">
    <property type="entry name" value="Succinate dehydrogenase/fumarate reductase flavoprotein, catalytic domain"/>
    <property type="match status" value="1"/>
</dbReference>
<evidence type="ECO:0000259" key="13">
    <source>
        <dbReference type="Pfam" id="PF02910"/>
    </source>
</evidence>
<proteinExistence type="inferred from homology"/>
<evidence type="ECO:0000256" key="11">
    <source>
        <dbReference type="RuleBase" id="RU362049"/>
    </source>
</evidence>
<evidence type="ECO:0000256" key="8">
    <source>
        <dbReference type="ARBA" id="ARBA00023002"/>
    </source>
</evidence>
<dbReference type="Proteomes" id="UP000002574">
    <property type="component" value="Chromosome"/>
</dbReference>
<dbReference type="NCBIfam" id="TIGR00551">
    <property type="entry name" value="nadB"/>
    <property type="match status" value="1"/>
</dbReference>